<protein>
    <submittedName>
        <fullName evidence="1">Uncharacterized protein</fullName>
    </submittedName>
</protein>
<sequence>MLKLNTASLPTLRQTLLPGACILCSSWERPTLECMEAKRFFNMESLWLYRQTS</sequence>
<gene>
    <name evidence="1" type="ORF">DPEC_G00330960</name>
</gene>
<organism evidence="1 2">
    <name type="scientific">Dallia pectoralis</name>
    <name type="common">Alaska blackfish</name>
    <dbReference type="NCBI Taxonomy" id="75939"/>
    <lineage>
        <taxon>Eukaryota</taxon>
        <taxon>Metazoa</taxon>
        <taxon>Chordata</taxon>
        <taxon>Craniata</taxon>
        <taxon>Vertebrata</taxon>
        <taxon>Euteleostomi</taxon>
        <taxon>Actinopterygii</taxon>
        <taxon>Neopterygii</taxon>
        <taxon>Teleostei</taxon>
        <taxon>Protacanthopterygii</taxon>
        <taxon>Esociformes</taxon>
        <taxon>Umbridae</taxon>
        <taxon>Dallia</taxon>
    </lineage>
</organism>
<evidence type="ECO:0000313" key="2">
    <source>
        <dbReference type="Proteomes" id="UP001157502"/>
    </source>
</evidence>
<evidence type="ECO:0000313" key="1">
    <source>
        <dbReference type="EMBL" id="KAJ7987862.1"/>
    </source>
</evidence>
<keyword evidence="2" id="KW-1185">Reference proteome</keyword>
<comment type="caution">
    <text evidence="1">The sequence shown here is derived from an EMBL/GenBank/DDBJ whole genome shotgun (WGS) entry which is preliminary data.</text>
</comment>
<reference evidence="1" key="1">
    <citation type="submission" date="2021-05" db="EMBL/GenBank/DDBJ databases">
        <authorList>
            <person name="Pan Q."/>
            <person name="Jouanno E."/>
            <person name="Zahm M."/>
            <person name="Klopp C."/>
            <person name="Cabau C."/>
            <person name="Louis A."/>
            <person name="Berthelot C."/>
            <person name="Parey E."/>
            <person name="Roest Crollius H."/>
            <person name="Montfort J."/>
            <person name="Robinson-Rechavi M."/>
            <person name="Bouchez O."/>
            <person name="Lampietro C."/>
            <person name="Lopez Roques C."/>
            <person name="Donnadieu C."/>
            <person name="Postlethwait J."/>
            <person name="Bobe J."/>
            <person name="Dillon D."/>
            <person name="Chandos A."/>
            <person name="von Hippel F."/>
            <person name="Guiguen Y."/>
        </authorList>
    </citation>
    <scope>NUCLEOTIDE SEQUENCE</scope>
    <source>
        <strain evidence="1">YG-Jan2019</strain>
    </source>
</reference>
<name>A0ACC2F8Z6_DALPE</name>
<dbReference type="Proteomes" id="UP001157502">
    <property type="component" value="Chromosome 32"/>
</dbReference>
<feature type="non-terminal residue" evidence="1">
    <location>
        <position position="53"/>
    </location>
</feature>
<dbReference type="EMBL" id="CM055759">
    <property type="protein sequence ID" value="KAJ7987862.1"/>
    <property type="molecule type" value="Genomic_DNA"/>
</dbReference>
<accession>A0ACC2F8Z6</accession>
<proteinExistence type="predicted"/>